<feature type="coiled-coil region" evidence="1">
    <location>
        <begin position="380"/>
        <end position="417"/>
    </location>
</feature>
<gene>
    <name evidence="2" type="ORF">SAMN05216544_0469</name>
</gene>
<dbReference type="OrthoDB" id="1885173at2"/>
<feature type="coiled-coil region" evidence="1">
    <location>
        <begin position="300"/>
        <end position="327"/>
    </location>
</feature>
<feature type="coiled-coil region" evidence="1">
    <location>
        <begin position="163"/>
        <end position="190"/>
    </location>
</feature>
<sequence>MANIVKLMNLLVDNEIRMQIALFDGVNMSSVAKEAGNRILSGLADVANAFSETFTSKQVINYKYKTSSDEVMDRYVELSKLSRKELMEDMYKKLLQAYKEINGKEYEGDVESPIFTKALVDIAAYGFNINLYKPVGSKIDEIAANYEKLLINAFYSHLQNLSEDDLKETIKLLDRALARLSLENKRKLQEAIMPTAFNAKGIILALRKRKDVEKLKLSLELLGEDAFKFLDVDLSVVFQTIRGLGRVSRILIARLIFKLSRSSGRKFSYGNEKLPSGASDTILEEEKEKDRLFRESLKGEIAVQKKIDELEKKRDSLEATALKLDEEIKEVMEGFYEAKKEFDLLDAKKADYLEKKRPQPETKVYYNKVNETKRKMDRSSDIAEKKSNKLLQTKEQLEENKKSIELEKETLSELKKKSFSELSLRADELMGKWSKRFNKLKFDPSIFQNLIIRFSFEERLEIERMLLEIEQEDNYYDLSLEEREIKVYISIREYATIKIENFLCKDII</sequence>
<reference evidence="3" key="1">
    <citation type="submission" date="2016-10" db="EMBL/GenBank/DDBJ databases">
        <authorList>
            <person name="Varghese N."/>
            <person name="Submissions S."/>
        </authorList>
    </citation>
    <scope>NUCLEOTIDE SEQUENCE [LARGE SCALE GENOMIC DNA]</scope>
    <source>
        <strain evidence="3">M83</strain>
    </source>
</reference>
<dbReference type="EMBL" id="FNHZ01000001">
    <property type="protein sequence ID" value="SDM50492.1"/>
    <property type="molecule type" value="Genomic_DNA"/>
</dbReference>
<dbReference type="RefSeq" id="WP_074520741.1">
    <property type="nucleotide sequence ID" value="NZ_FNHZ01000001.1"/>
</dbReference>
<evidence type="ECO:0000313" key="2">
    <source>
        <dbReference type="EMBL" id="SDM50492.1"/>
    </source>
</evidence>
<keyword evidence="3" id="KW-1185">Reference proteome</keyword>
<accession>A0A1G9TS35</accession>
<dbReference type="AlphaFoldDB" id="A0A1G9TS35"/>
<proteinExistence type="predicted"/>
<organism evidence="2 3">
    <name type="scientific">Lachnospira pectinoschiza</name>
    <dbReference type="NCBI Taxonomy" id="28052"/>
    <lineage>
        <taxon>Bacteria</taxon>
        <taxon>Bacillati</taxon>
        <taxon>Bacillota</taxon>
        <taxon>Clostridia</taxon>
        <taxon>Lachnospirales</taxon>
        <taxon>Lachnospiraceae</taxon>
        <taxon>Lachnospira</taxon>
    </lineage>
</organism>
<dbReference type="Proteomes" id="UP000187651">
    <property type="component" value="Unassembled WGS sequence"/>
</dbReference>
<protein>
    <submittedName>
        <fullName evidence="2">Uncharacterized protein</fullName>
    </submittedName>
</protein>
<evidence type="ECO:0000313" key="3">
    <source>
        <dbReference type="Proteomes" id="UP000187651"/>
    </source>
</evidence>
<name>A0A1G9TS35_9FIRM</name>
<keyword evidence="1" id="KW-0175">Coiled coil</keyword>
<evidence type="ECO:0000256" key="1">
    <source>
        <dbReference type="SAM" id="Coils"/>
    </source>
</evidence>